<dbReference type="EMBL" id="VSSQ01070691">
    <property type="protein sequence ID" value="MPN22456.1"/>
    <property type="molecule type" value="Genomic_DNA"/>
</dbReference>
<name>A0A645G8K0_9ZZZZ</name>
<sequence>MTKNDFILEIYKDSRTVFRLSDIAMLFSQEDIIFLSDRLNYYVHTNKLLNPRKGIYAKSGYNPLELANILYTPSYVSLEYVLQRSGIVFQYNSSYTSISYLSRSIGINGKTFSYRRIKEEIIMDTTGIIRDQNINIAIPERAFLDILYLNKDFYVDNINPLDKQLIENILPIYKSVALEKRVANLIQNG</sequence>
<evidence type="ECO:0000313" key="1">
    <source>
        <dbReference type="EMBL" id="MPN22456.1"/>
    </source>
</evidence>
<dbReference type="AlphaFoldDB" id="A0A645G8K0"/>
<evidence type="ECO:0008006" key="2">
    <source>
        <dbReference type="Google" id="ProtNLM"/>
    </source>
</evidence>
<gene>
    <name evidence="1" type="ORF">SDC9_169839</name>
</gene>
<accession>A0A645G8K0</accession>
<reference evidence="1" key="1">
    <citation type="submission" date="2019-08" db="EMBL/GenBank/DDBJ databases">
        <authorList>
            <person name="Kucharzyk K."/>
            <person name="Murdoch R.W."/>
            <person name="Higgins S."/>
            <person name="Loffler F."/>
        </authorList>
    </citation>
    <scope>NUCLEOTIDE SEQUENCE</scope>
</reference>
<protein>
    <recommendedName>
        <fullName evidence="2">AbiEi antitoxin C-terminal domain-containing protein</fullName>
    </recommendedName>
</protein>
<organism evidence="1">
    <name type="scientific">bioreactor metagenome</name>
    <dbReference type="NCBI Taxonomy" id="1076179"/>
    <lineage>
        <taxon>unclassified sequences</taxon>
        <taxon>metagenomes</taxon>
        <taxon>ecological metagenomes</taxon>
    </lineage>
</organism>
<comment type="caution">
    <text evidence="1">The sequence shown here is derived from an EMBL/GenBank/DDBJ whole genome shotgun (WGS) entry which is preliminary data.</text>
</comment>
<proteinExistence type="predicted"/>